<dbReference type="SMART" id="SM00409">
    <property type="entry name" value="IG"/>
    <property type="match status" value="2"/>
</dbReference>
<evidence type="ECO:0000256" key="4">
    <source>
        <dbReference type="ARBA" id="ARBA00022989"/>
    </source>
</evidence>
<evidence type="ECO:0000256" key="6">
    <source>
        <dbReference type="ARBA" id="ARBA00023157"/>
    </source>
</evidence>
<dbReference type="SUPFAM" id="SSF48726">
    <property type="entry name" value="Immunoglobulin"/>
    <property type="match status" value="2"/>
</dbReference>
<dbReference type="PANTHER" id="PTHR24100">
    <property type="entry name" value="BUTYROPHILIN"/>
    <property type="match status" value="1"/>
</dbReference>
<dbReference type="InterPro" id="IPR013783">
    <property type="entry name" value="Ig-like_fold"/>
</dbReference>
<evidence type="ECO:0000256" key="10">
    <source>
        <dbReference type="SAM" id="MobiDB-lite"/>
    </source>
</evidence>
<evidence type="ECO:0000256" key="9">
    <source>
        <dbReference type="ARBA" id="ARBA00038221"/>
    </source>
</evidence>
<dbReference type="SMART" id="SM00407">
    <property type="entry name" value="IGc1"/>
    <property type="match status" value="1"/>
</dbReference>
<dbReference type="GO" id="GO:0001817">
    <property type="term" value="P:regulation of cytokine production"/>
    <property type="evidence" value="ECO:0007669"/>
    <property type="project" value="TreeGrafter"/>
</dbReference>
<dbReference type="InterPro" id="IPR036179">
    <property type="entry name" value="Ig-like_dom_sf"/>
</dbReference>
<dbReference type="GO" id="GO:0042110">
    <property type="term" value="P:T cell activation"/>
    <property type="evidence" value="ECO:0007669"/>
    <property type="project" value="UniProtKB-ARBA"/>
</dbReference>
<keyword evidence="6" id="KW-1015">Disulfide bond</keyword>
<organism evidence="12 13">
    <name type="scientific">Lates calcarifer</name>
    <name type="common">Barramundi</name>
    <name type="synonym">Holocentrus calcarifer</name>
    <dbReference type="NCBI Taxonomy" id="8187"/>
    <lineage>
        <taxon>Eukaryota</taxon>
        <taxon>Metazoa</taxon>
        <taxon>Chordata</taxon>
        <taxon>Craniata</taxon>
        <taxon>Vertebrata</taxon>
        <taxon>Euteleostomi</taxon>
        <taxon>Actinopterygii</taxon>
        <taxon>Neopterygii</taxon>
        <taxon>Teleostei</taxon>
        <taxon>Neoteleostei</taxon>
        <taxon>Acanthomorphata</taxon>
        <taxon>Carangaria</taxon>
        <taxon>Carangaria incertae sedis</taxon>
        <taxon>Centropomidae</taxon>
        <taxon>Lates</taxon>
    </lineage>
</organism>
<dbReference type="FunFam" id="2.60.40.10:FF:000142">
    <property type="entry name" value="V-set domain-containing T-cell activation inhibitor 1"/>
    <property type="match status" value="1"/>
</dbReference>
<dbReference type="GO" id="GO:0005102">
    <property type="term" value="F:signaling receptor binding"/>
    <property type="evidence" value="ECO:0007669"/>
    <property type="project" value="TreeGrafter"/>
</dbReference>
<dbReference type="Ensembl" id="ENSLCAT00010020314.1">
    <property type="protein sequence ID" value="ENSLCAP00010019889.1"/>
    <property type="gene ID" value="ENSLCAG00010009384.1"/>
</dbReference>
<protein>
    <recommendedName>
        <fullName evidence="11">Ig-like domain-containing protein</fullName>
    </recommendedName>
</protein>
<dbReference type="Gene3D" id="2.60.40.10">
    <property type="entry name" value="Immunoglobulins"/>
    <property type="match status" value="2"/>
</dbReference>
<dbReference type="InterPro" id="IPR003597">
    <property type="entry name" value="Ig_C1-set"/>
</dbReference>
<accession>A0A4W6D598</accession>
<dbReference type="FunFam" id="2.60.40.10:FF:000088">
    <property type="entry name" value="Butyrophilin subfamily 1 member A1"/>
    <property type="match status" value="1"/>
</dbReference>
<evidence type="ECO:0000256" key="5">
    <source>
        <dbReference type="ARBA" id="ARBA00023136"/>
    </source>
</evidence>
<dbReference type="InterPro" id="IPR013106">
    <property type="entry name" value="Ig_V-set"/>
</dbReference>
<evidence type="ECO:0000256" key="2">
    <source>
        <dbReference type="ARBA" id="ARBA00022692"/>
    </source>
</evidence>
<dbReference type="PANTHER" id="PTHR24100:SF151">
    <property type="entry name" value="ICOS LIGAND"/>
    <property type="match status" value="1"/>
</dbReference>
<feature type="domain" description="Ig-like" evidence="11">
    <location>
        <begin position="14"/>
        <end position="96"/>
    </location>
</feature>
<feature type="domain" description="Ig-like" evidence="11">
    <location>
        <begin position="122"/>
        <end position="217"/>
    </location>
</feature>
<evidence type="ECO:0000256" key="3">
    <source>
        <dbReference type="ARBA" id="ARBA00022729"/>
    </source>
</evidence>
<evidence type="ECO:0000313" key="13">
    <source>
        <dbReference type="Proteomes" id="UP000314980"/>
    </source>
</evidence>
<keyword evidence="13" id="KW-1185">Reference proteome</keyword>
<name>A0A4W6D598_LATCA</name>
<reference evidence="13" key="1">
    <citation type="submission" date="2015-09" db="EMBL/GenBank/DDBJ databases">
        <authorList>
            <person name="Sai Rama Sridatta P."/>
        </authorList>
    </citation>
    <scope>NUCLEOTIDE SEQUENCE [LARGE SCALE GENOMIC DNA]</scope>
</reference>
<comment type="similarity">
    <text evidence="9">Belongs to the SKINT family.</text>
</comment>
<dbReference type="InParanoid" id="A0A4W6D598"/>
<evidence type="ECO:0000256" key="1">
    <source>
        <dbReference type="ARBA" id="ARBA00004370"/>
    </source>
</evidence>
<dbReference type="GO" id="GO:1903037">
    <property type="term" value="P:regulation of leukocyte cell-cell adhesion"/>
    <property type="evidence" value="ECO:0007669"/>
    <property type="project" value="UniProtKB-ARBA"/>
</dbReference>
<evidence type="ECO:0000256" key="7">
    <source>
        <dbReference type="ARBA" id="ARBA00023180"/>
    </source>
</evidence>
<dbReference type="GO" id="GO:0050863">
    <property type="term" value="P:regulation of T cell activation"/>
    <property type="evidence" value="ECO:0007669"/>
    <property type="project" value="UniProtKB-ARBA"/>
</dbReference>
<dbReference type="InterPro" id="IPR050504">
    <property type="entry name" value="IgSF_BTN/MOG"/>
</dbReference>
<proteinExistence type="inferred from homology"/>
<keyword evidence="3" id="KW-0732">Signal</keyword>
<dbReference type="Pfam" id="PF07686">
    <property type="entry name" value="V-set"/>
    <property type="match status" value="1"/>
</dbReference>
<dbReference type="InterPro" id="IPR053896">
    <property type="entry name" value="BTN3A2-like_Ig-C"/>
</dbReference>
<keyword evidence="7" id="KW-0325">Glycoprotein</keyword>
<comment type="subcellular location">
    <subcellularLocation>
        <location evidence="1">Membrane</location>
    </subcellularLocation>
</comment>
<feature type="compositionally biased region" description="Basic and acidic residues" evidence="10">
    <location>
        <begin position="231"/>
        <end position="264"/>
    </location>
</feature>
<dbReference type="GeneTree" id="ENSGT01050000244843"/>
<reference evidence="12" key="3">
    <citation type="submission" date="2025-09" db="UniProtKB">
        <authorList>
            <consortium name="Ensembl"/>
        </authorList>
    </citation>
    <scope>IDENTIFICATION</scope>
</reference>
<dbReference type="PROSITE" id="PS50835">
    <property type="entry name" value="IG_LIKE"/>
    <property type="match status" value="2"/>
</dbReference>
<sequence>MCSCQVVTYLAMVGHDATLSCKVNSRSDPVQEFLEWSRSDLEPKFVHVRRSGKDHLVDQNPSYKGRTSVSTENLMQGDFALQLSNVKPSDEGTYRCFIPKLEINSEVKLVVGKMTDNLTFFPVWGTVQSLPFKLEPDQGKNRVVLHCSSSGWHPEPEVLWLDGEGNLLSAGPTETVRGPDDLYTVSSRVTVEKRHSNSFTCRVQQNNINQTTETEIHIQGRNDLKLSSSTETKRSRRNEIEEERQREKLMREIEEPKKTNDVSK</sequence>
<dbReference type="GO" id="GO:0050852">
    <property type="term" value="P:T cell receptor signaling pathway"/>
    <property type="evidence" value="ECO:0007669"/>
    <property type="project" value="TreeGrafter"/>
</dbReference>
<dbReference type="Proteomes" id="UP000314980">
    <property type="component" value="Unassembled WGS sequence"/>
</dbReference>
<keyword evidence="5" id="KW-0472">Membrane</keyword>
<evidence type="ECO:0000259" key="11">
    <source>
        <dbReference type="PROSITE" id="PS50835"/>
    </source>
</evidence>
<dbReference type="AlphaFoldDB" id="A0A4W6D598"/>
<dbReference type="InterPro" id="IPR007110">
    <property type="entry name" value="Ig-like_dom"/>
</dbReference>
<dbReference type="SMART" id="SM00406">
    <property type="entry name" value="IGv"/>
    <property type="match status" value="1"/>
</dbReference>
<evidence type="ECO:0000313" key="12">
    <source>
        <dbReference type="Ensembl" id="ENSLCAP00010019889.1"/>
    </source>
</evidence>
<dbReference type="Pfam" id="PF22705">
    <property type="entry name" value="C2-set_3"/>
    <property type="match status" value="1"/>
</dbReference>
<feature type="region of interest" description="Disordered" evidence="10">
    <location>
        <begin position="219"/>
        <end position="264"/>
    </location>
</feature>
<dbReference type="InterPro" id="IPR003599">
    <property type="entry name" value="Ig_sub"/>
</dbReference>
<reference evidence="12" key="2">
    <citation type="submission" date="2025-08" db="UniProtKB">
        <authorList>
            <consortium name="Ensembl"/>
        </authorList>
    </citation>
    <scope>IDENTIFICATION</scope>
</reference>
<keyword evidence="8" id="KW-0393">Immunoglobulin domain</keyword>
<dbReference type="GO" id="GO:0009897">
    <property type="term" value="C:external side of plasma membrane"/>
    <property type="evidence" value="ECO:0007669"/>
    <property type="project" value="TreeGrafter"/>
</dbReference>
<keyword evidence="4" id="KW-1133">Transmembrane helix</keyword>
<keyword evidence="2" id="KW-0812">Transmembrane</keyword>
<evidence type="ECO:0000256" key="8">
    <source>
        <dbReference type="ARBA" id="ARBA00023319"/>
    </source>
</evidence>